<organism evidence="1 2">
    <name type="scientific">Croceicoccus pelagius</name>
    <dbReference type="NCBI Taxonomy" id="1703341"/>
    <lineage>
        <taxon>Bacteria</taxon>
        <taxon>Pseudomonadati</taxon>
        <taxon>Pseudomonadota</taxon>
        <taxon>Alphaproteobacteria</taxon>
        <taxon>Sphingomonadales</taxon>
        <taxon>Erythrobacteraceae</taxon>
        <taxon>Croceicoccus</taxon>
    </lineage>
</organism>
<dbReference type="RefSeq" id="WP_156521776.1">
    <property type="nucleotide sequence ID" value="NZ_BMIO01000001.1"/>
</dbReference>
<name>A0A916Y7E4_9SPHN</name>
<sequence length="70" mass="7613">MIQKSEAIKKVILEVEDCLHQVDMLGLRKAGAILETALVELQSISQSLDAFISVDLKDLSNEASGKEPSD</sequence>
<dbReference type="Proteomes" id="UP000598997">
    <property type="component" value="Unassembled WGS sequence"/>
</dbReference>
<accession>A0A916Y7E4</accession>
<evidence type="ECO:0000313" key="1">
    <source>
        <dbReference type="EMBL" id="GGD32381.1"/>
    </source>
</evidence>
<keyword evidence="2" id="KW-1185">Reference proteome</keyword>
<dbReference type="EMBL" id="BMIO01000001">
    <property type="protein sequence ID" value="GGD32381.1"/>
    <property type="molecule type" value="Genomic_DNA"/>
</dbReference>
<comment type="caution">
    <text evidence="1">The sequence shown here is derived from an EMBL/GenBank/DDBJ whole genome shotgun (WGS) entry which is preliminary data.</text>
</comment>
<evidence type="ECO:0000313" key="2">
    <source>
        <dbReference type="Proteomes" id="UP000598997"/>
    </source>
</evidence>
<gene>
    <name evidence="1" type="ORF">GCM10010989_03030</name>
</gene>
<dbReference type="AlphaFoldDB" id="A0A916Y7E4"/>
<reference evidence="1 2" key="1">
    <citation type="journal article" date="2014" name="Int. J. Syst. Evol. Microbiol.">
        <title>Complete genome sequence of Corynebacterium casei LMG S-19264T (=DSM 44701T), isolated from a smear-ripened cheese.</title>
        <authorList>
            <consortium name="US DOE Joint Genome Institute (JGI-PGF)"/>
            <person name="Walter F."/>
            <person name="Albersmeier A."/>
            <person name="Kalinowski J."/>
            <person name="Ruckert C."/>
        </authorList>
    </citation>
    <scope>NUCLEOTIDE SEQUENCE [LARGE SCALE GENOMIC DNA]</scope>
    <source>
        <strain evidence="1 2">CGMCC 1.15358</strain>
    </source>
</reference>
<proteinExistence type="predicted"/>
<protein>
    <submittedName>
        <fullName evidence="1">Uncharacterized protein</fullName>
    </submittedName>
</protein>
<dbReference type="OrthoDB" id="9951372at2"/>